<name>A0A4Y4C5K5_9CORY</name>
<dbReference type="InterPro" id="IPR027417">
    <property type="entry name" value="P-loop_NTPase"/>
</dbReference>
<dbReference type="Gene3D" id="3.40.50.300">
    <property type="entry name" value="P-loop containing nucleotide triphosphate hydrolases"/>
    <property type="match status" value="1"/>
</dbReference>
<dbReference type="RefSeq" id="WP_141331500.1">
    <property type="nucleotide sequence ID" value="NZ_BJNT01000026.1"/>
</dbReference>
<evidence type="ECO:0000313" key="2">
    <source>
        <dbReference type="Proteomes" id="UP000319986"/>
    </source>
</evidence>
<comment type="caution">
    <text evidence="1">The sequence shown here is derived from an EMBL/GenBank/DDBJ whole genome shotgun (WGS) entry which is preliminary data.</text>
</comment>
<organism evidence="1 2">
    <name type="scientific">Corynebacterium variabile</name>
    <dbReference type="NCBI Taxonomy" id="1727"/>
    <lineage>
        <taxon>Bacteria</taxon>
        <taxon>Bacillati</taxon>
        <taxon>Actinomycetota</taxon>
        <taxon>Actinomycetes</taxon>
        <taxon>Mycobacteriales</taxon>
        <taxon>Corynebacteriaceae</taxon>
        <taxon>Corynebacterium</taxon>
    </lineage>
</organism>
<gene>
    <name evidence="1" type="primary">terL</name>
    <name evidence="1" type="ORF">CVA01_27700</name>
</gene>
<protein>
    <submittedName>
        <fullName evidence="1">Terminase</fullName>
    </submittedName>
</protein>
<evidence type="ECO:0000313" key="1">
    <source>
        <dbReference type="EMBL" id="GEC87456.1"/>
    </source>
</evidence>
<dbReference type="Proteomes" id="UP000319986">
    <property type="component" value="Unassembled WGS sequence"/>
</dbReference>
<proteinExistence type="predicted"/>
<reference evidence="1 2" key="1">
    <citation type="submission" date="2019-06" db="EMBL/GenBank/DDBJ databases">
        <title>Whole genome shotgun sequence of Corynebacterium variabile NBRC 15286.</title>
        <authorList>
            <person name="Hosoyama A."/>
            <person name="Uohara A."/>
            <person name="Ohji S."/>
            <person name="Ichikawa N."/>
        </authorList>
    </citation>
    <scope>NUCLEOTIDE SEQUENCE [LARGE SCALE GENOMIC DNA]</scope>
    <source>
        <strain evidence="1 2">NBRC 15286</strain>
    </source>
</reference>
<dbReference type="EMBL" id="BJNT01000026">
    <property type="protein sequence ID" value="GEC87456.1"/>
    <property type="molecule type" value="Genomic_DNA"/>
</dbReference>
<sequence>MTAPAAPALLMPGYRVDPDTGAWTTLPWPGDPSLPYSDPSRLEELPPSLGPHIIVWAHRNLVEPNSGKPWRFTPGQARFVHLWYALDPDTGRWLYRTGVKRGAKGTGKDPFAAALAIIEFCGPVQFDRVVDGMVLGRRRRMSLVQLAANSLNQASKLMRMVNSMFSADLVHSLNIDVGQTRTVMPGGCRIELLTASEKSMEGDPPTAVFLNESHHMTAASGGEKTADTARRNAGKSPASIQARVLELTNAHSPGMDSVAEKSFDEWQIQQMRPEPLRDMLYDSTEADPTTNPGDPVSMRHGIEQAYMDAPWADIDRLLSEALDSRTSPAETIRFYLNGLAAAEDAWVDPRAFDDCAQPDITVEEGEKIAMFLDCSKSGDATTLSACRLSDGHVLSLGGWRKPHGERGKGWLAPREVVDAVVREAFDFYDVVWFGVDPSPATDDDTEALYWKPMIDRWHRDFQKHLKVWATPGAGGHSVLFDMRLSTSGAVKRNKLFTEAAMQTVLDIEEEHTLTHDGAPMLRNHVHNARRRPNQWGIGLGKINRSSNDLVDYAVTMVGARMGRQLALLNPKVKTSRNRGARRVRL</sequence>
<dbReference type="GeneID" id="82888840"/>
<accession>A0A4Y4C5K5</accession>
<dbReference type="AlphaFoldDB" id="A0A4Y4C5K5"/>